<dbReference type="RefSeq" id="XP_058984091.1">
    <property type="nucleotide sequence ID" value="XM_059128108.1"/>
</dbReference>
<proteinExistence type="predicted"/>
<dbReference type="Proteomes" id="UP001652621">
    <property type="component" value="Unplaced"/>
</dbReference>
<sequence length="486" mass="56849">MHLYKDIRRKYNTTTINKIKQYSKCNRQTASLSASVTFLIKCRNIGIIPNFIHNTTKNTYNMFKANDKIPPNLLTSLKTHNYNFHLKLLKHLIQHKHKELHKNKITVTKTKETLQQVMDENDFSLLMESENHLHKTHNNNNKTRHVRKYEALLQKQREKLNIKHNNEWFSNNTSTVIPEDIQWLLSLEPKYALPTTKASFPLLNVIAESEECVQTLINKEDQENGRIKLVSLIDDHLQRTKLSIRDKIIIDTVGRIKQFLKQNKDILILNADKGGKTVAMYKNEYDTKMKNILRDMCINRRLKRDPTYNLQNKNNKLTEKLLKINIINVFEKKKNKLSTNTAVAPRIYGLPKIHKEGNPLRPICSSINSPTYELSKYIVDILKHLTKDSSYNMKDALDLKDRIKEVKIEEDEILLSFDVVSLFPSIPIHLALKTIAEKWDIIKTHTQIPKDLLIEILTLCIKESRYFMYDDKVYEQNKGLPMGSPV</sequence>
<gene>
    <name evidence="4" type="primary">LOC131804857</name>
</gene>
<dbReference type="InterPro" id="IPR000477">
    <property type="entry name" value="RT_dom"/>
</dbReference>
<dbReference type="PANTHER" id="PTHR21301:SF10">
    <property type="entry name" value="REVERSE TRANSCRIPTASE DOMAIN-CONTAINING PROTEIN"/>
    <property type="match status" value="1"/>
</dbReference>
<keyword evidence="3" id="KW-1185">Reference proteome</keyword>
<evidence type="ECO:0000256" key="1">
    <source>
        <dbReference type="SAM" id="Coils"/>
    </source>
</evidence>
<evidence type="ECO:0000313" key="3">
    <source>
        <dbReference type="Proteomes" id="UP001652621"/>
    </source>
</evidence>
<organism evidence="3 4">
    <name type="scientific">Musca domestica</name>
    <name type="common">House fly</name>
    <dbReference type="NCBI Taxonomy" id="7370"/>
    <lineage>
        <taxon>Eukaryota</taxon>
        <taxon>Metazoa</taxon>
        <taxon>Ecdysozoa</taxon>
        <taxon>Arthropoda</taxon>
        <taxon>Hexapoda</taxon>
        <taxon>Insecta</taxon>
        <taxon>Pterygota</taxon>
        <taxon>Neoptera</taxon>
        <taxon>Endopterygota</taxon>
        <taxon>Diptera</taxon>
        <taxon>Brachycera</taxon>
        <taxon>Muscomorpha</taxon>
        <taxon>Muscoidea</taxon>
        <taxon>Muscidae</taxon>
        <taxon>Musca</taxon>
    </lineage>
</organism>
<reference evidence="4" key="1">
    <citation type="submission" date="2025-08" db="UniProtKB">
        <authorList>
            <consortium name="RefSeq"/>
        </authorList>
    </citation>
    <scope>IDENTIFICATION</scope>
    <source>
        <strain evidence="4">Aabys</strain>
        <tissue evidence="4">Whole body</tissue>
    </source>
</reference>
<feature type="coiled-coil region" evidence="1">
    <location>
        <begin position="139"/>
        <end position="166"/>
    </location>
</feature>
<name>A0ABM3VE67_MUSDO</name>
<feature type="domain" description="Reverse transcriptase" evidence="2">
    <location>
        <begin position="331"/>
        <end position="486"/>
    </location>
</feature>
<dbReference type="PROSITE" id="PS50878">
    <property type="entry name" value="RT_POL"/>
    <property type="match status" value="1"/>
</dbReference>
<evidence type="ECO:0000259" key="2">
    <source>
        <dbReference type="PROSITE" id="PS50878"/>
    </source>
</evidence>
<dbReference type="PANTHER" id="PTHR21301">
    <property type="entry name" value="REVERSE TRANSCRIPTASE"/>
    <property type="match status" value="1"/>
</dbReference>
<accession>A0ABM3VE67</accession>
<evidence type="ECO:0000313" key="4">
    <source>
        <dbReference type="RefSeq" id="XP_058984091.1"/>
    </source>
</evidence>
<dbReference type="GeneID" id="131804857"/>
<keyword evidence="1" id="KW-0175">Coiled coil</keyword>
<protein>
    <submittedName>
        <fullName evidence="4">Uncharacterized protein LOC131804857</fullName>
    </submittedName>
</protein>